<reference evidence="2 3" key="1">
    <citation type="submission" date="2016-01" db="EMBL/GenBank/DDBJ databases">
        <title>Whole genome sequencing of Bhargavaea cecembensis T14.</title>
        <authorList>
            <person name="Hong K.W."/>
        </authorList>
    </citation>
    <scope>NUCLEOTIDE SEQUENCE [LARGE SCALE GENOMIC DNA]</scope>
    <source>
        <strain evidence="2 3">T14</strain>
    </source>
</reference>
<dbReference type="PANTHER" id="PTHR37814">
    <property type="entry name" value="CONSERVED MEMBRANE PROTEIN"/>
    <property type="match status" value="1"/>
</dbReference>
<dbReference type="EMBL" id="LQNT01000009">
    <property type="protein sequence ID" value="KZE38680.1"/>
    <property type="molecule type" value="Genomic_DNA"/>
</dbReference>
<comment type="caution">
    <text evidence="2">The sequence shown here is derived from an EMBL/GenBank/DDBJ whole genome shotgun (WGS) entry which is preliminary data.</text>
</comment>
<feature type="transmembrane region" description="Helical" evidence="1">
    <location>
        <begin position="112"/>
        <end position="131"/>
    </location>
</feature>
<dbReference type="RefSeq" id="WP_063180460.1">
    <property type="nucleotide sequence ID" value="NZ_LQNT01000009.1"/>
</dbReference>
<feature type="transmembrane region" description="Helical" evidence="1">
    <location>
        <begin position="33"/>
        <end position="58"/>
    </location>
</feature>
<gene>
    <name evidence="2" type="ORF">AV656_07190</name>
</gene>
<feature type="transmembrane region" description="Helical" evidence="1">
    <location>
        <begin position="216"/>
        <end position="238"/>
    </location>
</feature>
<sequence>MKESIRLGAAFAGVVVGAGFASGQEILQFFTSFGLWGIAGGIAAMAIFAFIGMNLASIGSSLKSKSHKEIIYKICGKPIGMFVDAVITFFLFGVAVIMYAGAGSLFEEQFGIPAVVGSLFMVVATMVTVLLNVQKIITVIGAVTPFLVAMIIILAGYSVLTADVSGAEIARLAQEQDAAAPHWLLSALLYVSFNIACSASMLAVMGGTVKDRKTAALGGAIGGGLLGVLILLVNVAMLTKLDAVGGAAMPTLALAAEISPMLANIMAVVLLCMIYNTAVGMLYSFTARVSEAGTKRFRAYVVLFGIGGFALSFVGFVSLVGTLYPITGYLGFALIGAVVIYWFRKVIVGAKVSSSETA</sequence>
<dbReference type="OrthoDB" id="4424890at2"/>
<feature type="transmembrane region" description="Helical" evidence="1">
    <location>
        <begin position="326"/>
        <end position="343"/>
    </location>
</feature>
<evidence type="ECO:0000313" key="2">
    <source>
        <dbReference type="EMBL" id="KZE38680.1"/>
    </source>
</evidence>
<feature type="transmembrane region" description="Helical" evidence="1">
    <location>
        <begin position="297"/>
        <end position="320"/>
    </location>
</feature>
<evidence type="ECO:0008006" key="4">
    <source>
        <dbReference type="Google" id="ProtNLM"/>
    </source>
</evidence>
<dbReference type="Proteomes" id="UP000076490">
    <property type="component" value="Unassembled WGS sequence"/>
</dbReference>
<keyword evidence="1" id="KW-0472">Membrane</keyword>
<organism evidence="2 3">
    <name type="scientific">Bhargavaea cecembensis</name>
    <dbReference type="NCBI Taxonomy" id="394098"/>
    <lineage>
        <taxon>Bacteria</taxon>
        <taxon>Bacillati</taxon>
        <taxon>Bacillota</taxon>
        <taxon>Bacilli</taxon>
        <taxon>Bacillales</taxon>
        <taxon>Caryophanaceae</taxon>
        <taxon>Bhargavaea</taxon>
    </lineage>
</organism>
<name>A0A161SSV9_9BACL</name>
<keyword evidence="1" id="KW-1133">Transmembrane helix</keyword>
<protein>
    <recommendedName>
        <fullName evidence="4">Transporter</fullName>
    </recommendedName>
</protein>
<evidence type="ECO:0000313" key="3">
    <source>
        <dbReference type="Proteomes" id="UP000076490"/>
    </source>
</evidence>
<feature type="transmembrane region" description="Helical" evidence="1">
    <location>
        <begin position="138"/>
        <end position="160"/>
    </location>
</feature>
<dbReference type="InterPro" id="IPR038728">
    <property type="entry name" value="YkvI-like"/>
</dbReference>
<proteinExistence type="predicted"/>
<feature type="transmembrane region" description="Helical" evidence="1">
    <location>
        <begin position="180"/>
        <end position="204"/>
    </location>
</feature>
<evidence type="ECO:0000256" key="1">
    <source>
        <dbReference type="SAM" id="Phobius"/>
    </source>
</evidence>
<accession>A0A161SSV9</accession>
<feature type="transmembrane region" description="Helical" evidence="1">
    <location>
        <begin position="258"/>
        <end position="285"/>
    </location>
</feature>
<dbReference type="PANTHER" id="PTHR37814:SF1">
    <property type="entry name" value="MEMBRANE PROTEIN"/>
    <property type="match status" value="1"/>
</dbReference>
<feature type="transmembrane region" description="Helical" evidence="1">
    <location>
        <begin position="79"/>
        <end position="100"/>
    </location>
</feature>
<dbReference type="AlphaFoldDB" id="A0A161SSV9"/>
<keyword evidence="1" id="KW-0812">Transmembrane</keyword>